<name>A0A517YLY6_9BACT</name>
<reference evidence="2 3" key="1">
    <citation type="submission" date="2019-02" db="EMBL/GenBank/DDBJ databases">
        <title>Deep-cultivation of Planctomycetes and their phenomic and genomic characterization uncovers novel biology.</title>
        <authorList>
            <person name="Wiegand S."/>
            <person name="Jogler M."/>
            <person name="Boedeker C."/>
            <person name="Pinto D."/>
            <person name="Vollmers J."/>
            <person name="Rivas-Marin E."/>
            <person name="Kohn T."/>
            <person name="Peeters S.H."/>
            <person name="Heuer A."/>
            <person name="Rast P."/>
            <person name="Oberbeckmann S."/>
            <person name="Bunk B."/>
            <person name="Jeske O."/>
            <person name="Meyerdierks A."/>
            <person name="Storesund J.E."/>
            <person name="Kallscheuer N."/>
            <person name="Luecker S."/>
            <person name="Lage O.M."/>
            <person name="Pohl T."/>
            <person name="Merkel B.J."/>
            <person name="Hornburger P."/>
            <person name="Mueller R.-W."/>
            <person name="Bruemmer F."/>
            <person name="Labrenz M."/>
            <person name="Spormann A.M."/>
            <person name="Op den Camp H."/>
            <person name="Overmann J."/>
            <person name="Amann R."/>
            <person name="Jetten M.S.M."/>
            <person name="Mascher T."/>
            <person name="Medema M.H."/>
            <person name="Devos D.P."/>
            <person name="Kaster A.-K."/>
            <person name="Ovreas L."/>
            <person name="Rohde M."/>
            <person name="Galperin M.Y."/>
            <person name="Jogler C."/>
        </authorList>
    </citation>
    <scope>NUCLEOTIDE SEQUENCE [LARGE SCALE GENOMIC DNA]</scope>
    <source>
        <strain evidence="2 3">ETA_A8</strain>
    </source>
</reference>
<gene>
    <name evidence="2" type="ORF">ETAA8_63900</name>
</gene>
<dbReference type="AlphaFoldDB" id="A0A517YLY6"/>
<keyword evidence="1" id="KW-1133">Transmembrane helix</keyword>
<organism evidence="2 3">
    <name type="scientific">Anatilimnocola aggregata</name>
    <dbReference type="NCBI Taxonomy" id="2528021"/>
    <lineage>
        <taxon>Bacteria</taxon>
        <taxon>Pseudomonadati</taxon>
        <taxon>Planctomycetota</taxon>
        <taxon>Planctomycetia</taxon>
        <taxon>Pirellulales</taxon>
        <taxon>Pirellulaceae</taxon>
        <taxon>Anatilimnocola</taxon>
    </lineage>
</organism>
<evidence type="ECO:0000313" key="3">
    <source>
        <dbReference type="Proteomes" id="UP000315017"/>
    </source>
</evidence>
<evidence type="ECO:0000256" key="1">
    <source>
        <dbReference type="SAM" id="Phobius"/>
    </source>
</evidence>
<dbReference type="RefSeq" id="WP_145098033.1">
    <property type="nucleotide sequence ID" value="NZ_CP036274.1"/>
</dbReference>
<dbReference type="Proteomes" id="UP000315017">
    <property type="component" value="Chromosome"/>
</dbReference>
<dbReference type="EMBL" id="CP036274">
    <property type="protein sequence ID" value="QDU31237.1"/>
    <property type="molecule type" value="Genomic_DNA"/>
</dbReference>
<keyword evidence="1" id="KW-0472">Membrane</keyword>
<keyword evidence="1" id="KW-0812">Transmembrane</keyword>
<protein>
    <submittedName>
        <fullName evidence="2">Uncharacterized protein</fullName>
    </submittedName>
</protein>
<proteinExistence type="predicted"/>
<keyword evidence="3" id="KW-1185">Reference proteome</keyword>
<accession>A0A517YLY6</accession>
<feature type="transmembrane region" description="Helical" evidence="1">
    <location>
        <begin position="6"/>
        <end position="28"/>
    </location>
</feature>
<sequence length="99" mass="10818">MPNNRSAAPIIAGILLLAILYVGSYLALVVPEGHMVIGNVTSRGAIATPEHYRFGSQFFSIFFLPIEQLDRRMRPGAWVGDLSHYGSGATYQEIPDLSP</sequence>
<evidence type="ECO:0000313" key="2">
    <source>
        <dbReference type="EMBL" id="QDU31237.1"/>
    </source>
</evidence>
<dbReference type="KEGG" id="aagg:ETAA8_63900"/>